<evidence type="ECO:0000256" key="8">
    <source>
        <dbReference type="ARBA" id="ARBA00023002"/>
    </source>
</evidence>
<dbReference type="Proteomes" id="UP000054092">
    <property type="component" value="Unassembled WGS sequence"/>
</dbReference>
<proteinExistence type="inferred from homology"/>
<dbReference type="EC" id="1.4.3.16" evidence="4 10"/>
<evidence type="ECO:0000256" key="4">
    <source>
        <dbReference type="ARBA" id="ARBA00012173"/>
    </source>
</evidence>
<evidence type="ECO:0000256" key="11">
    <source>
        <dbReference type="PIRSR" id="PIRSR000171-1"/>
    </source>
</evidence>
<dbReference type="Pfam" id="PF02910">
    <property type="entry name" value="Succ_DH_flav_C"/>
    <property type="match status" value="1"/>
</dbReference>
<dbReference type="FunFam" id="3.90.700.10:FF:000002">
    <property type="entry name" value="L-aspartate oxidase"/>
    <property type="match status" value="1"/>
</dbReference>
<gene>
    <name evidence="15" type="ORF">XD94_1116</name>
</gene>
<feature type="active site" description="Proton acceptor" evidence="11">
    <location>
        <position position="288"/>
    </location>
</feature>
<dbReference type="PANTHER" id="PTHR42716">
    <property type="entry name" value="L-ASPARTATE OXIDASE"/>
    <property type="match status" value="1"/>
</dbReference>
<dbReference type="NCBIfam" id="TIGR00551">
    <property type="entry name" value="nadB"/>
    <property type="match status" value="1"/>
</dbReference>
<comment type="cofactor">
    <cofactor evidence="1 12">
        <name>FAD</name>
        <dbReference type="ChEBI" id="CHEBI:57692"/>
    </cofactor>
</comment>
<comment type="catalytic activity">
    <reaction evidence="9">
        <text>L-aspartate + O2 = iminosuccinate + H2O2</text>
        <dbReference type="Rhea" id="RHEA:25876"/>
        <dbReference type="ChEBI" id="CHEBI:15379"/>
        <dbReference type="ChEBI" id="CHEBI:16240"/>
        <dbReference type="ChEBI" id="CHEBI:29991"/>
        <dbReference type="ChEBI" id="CHEBI:77875"/>
        <dbReference type="EC" id="1.4.3.16"/>
    </reaction>
    <physiologicalReaction direction="left-to-right" evidence="9">
        <dbReference type="Rhea" id="RHEA:25877"/>
    </physiologicalReaction>
</comment>
<dbReference type="PRINTS" id="PR00368">
    <property type="entry name" value="FADPNR"/>
</dbReference>
<keyword evidence="6 12" id="KW-0662">Pyridine nucleotide biosynthesis</keyword>
<evidence type="ECO:0000256" key="12">
    <source>
        <dbReference type="RuleBase" id="RU362049"/>
    </source>
</evidence>
<evidence type="ECO:0000256" key="1">
    <source>
        <dbReference type="ARBA" id="ARBA00001974"/>
    </source>
</evidence>
<sequence>MRVHTDFLVIGSGIAGLSYALKVAQHGKVLVVTKSRADEAATRYAQGGIAAVMYTPDTYEKHIRDTMIAGDELNDPEIVRITITESRDRIKELMEWGVNFDRTEAGRFDLGREGGHSENRVLHHQDQTGLEIEKTLLQRVRENPNITVWENHFAIDLLTQHHLGEEITRRTPNIECYGAYILDKENNEIKTVLAKVTMLATGGAGNVYSTTTNPPIATGDGIAMVYRAKGAVEDMEFIQFHPTALFNPAERPAFLISEALRGFGAELRNHKGEAFMYKYDPRGPLAPRDIVARAIDNEMKIHGEEYVYLDCRHLPKDDLINHFPTIYAKCLSIGIDITHTMIPVAPAAHYLCGGIKTDKWGRSTIYHLYAAGECARTGLHGANRLASNSLLEALVFSHRAAIDSVPLLEKVPFCDDIPDWNAEGMVLNEEMILITQTIRELQSIMSSYVGIVRSNIRLQRALVRLKILYNETEDLYNRSILIPKICELRNLVNVAYLIIKAAMARKESRGLHYTLDYPHPKK</sequence>
<dbReference type="SUPFAM" id="SSF51905">
    <property type="entry name" value="FAD/NAD(P)-binding domain"/>
    <property type="match status" value="1"/>
</dbReference>
<comment type="similarity">
    <text evidence="3 12">Belongs to the FAD-dependent oxidoreductase 2 family. NadB subfamily.</text>
</comment>
<dbReference type="PATRIC" id="fig|1184387.3.peg.1547"/>
<evidence type="ECO:0000256" key="3">
    <source>
        <dbReference type="ARBA" id="ARBA00008562"/>
    </source>
</evidence>
<keyword evidence="8 12" id="KW-0560">Oxidoreductase</keyword>
<dbReference type="SUPFAM" id="SSF56425">
    <property type="entry name" value="Succinate dehydrogenase/fumarate reductase flavoprotein, catalytic domain"/>
    <property type="match status" value="1"/>
</dbReference>
<dbReference type="Gene3D" id="3.50.50.60">
    <property type="entry name" value="FAD/NAD(P)-binding domain"/>
    <property type="match status" value="1"/>
</dbReference>
<evidence type="ECO:0000313" key="16">
    <source>
        <dbReference type="Proteomes" id="UP000054092"/>
    </source>
</evidence>
<dbReference type="SUPFAM" id="SSF46977">
    <property type="entry name" value="Succinate dehydrogenase/fumarate reductase flavoprotein C-terminal domain"/>
    <property type="match status" value="1"/>
</dbReference>
<evidence type="ECO:0000256" key="5">
    <source>
        <dbReference type="ARBA" id="ARBA00022630"/>
    </source>
</evidence>
<dbReference type="InterPro" id="IPR036188">
    <property type="entry name" value="FAD/NAD-bd_sf"/>
</dbReference>
<dbReference type="PANTHER" id="PTHR42716:SF2">
    <property type="entry name" value="L-ASPARTATE OXIDASE, CHLOROPLASTIC"/>
    <property type="match status" value="1"/>
</dbReference>
<comment type="pathway">
    <text evidence="2 12">Cofactor biosynthesis; NAD(+) biosynthesis; iminoaspartate from L-aspartate (oxidase route): step 1/1.</text>
</comment>
<keyword evidence="5 12" id="KW-0285">Flavoprotein</keyword>
<dbReference type="InterPro" id="IPR003953">
    <property type="entry name" value="FAD-dep_OxRdtase_2_FAD-bd"/>
</dbReference>
<comment type="caution">
    <text evidence="15">The sequence shown here is derived from an EMBL/GenBank/DDBJ whole genome shotgun (WGS) entry which is preliminary data.</text>
</comment>
<dbReference type="InterPro" id="IPR005288">
    <property type="entry name" value="NadB"/>
</dbReference>
<dbReference type="InterPro" id="IPR037099">
    <property type="entry name" value="Fum_R/Succ_DH_flav-like_C_sf"/>
</dbReference>
<feature type="domain" description="FAD-dependent oxidoreductase 2 FAD-binding" evidence="13">
    <location>
        <begin position="6"/>
        <end position="390"/>
    </location>
</feature>
<dbReference type="EMBL" id="LGGP01000192">
    <property type="protein sequence ID" value="KUK80195.1"/>
    <property type="molecule type" value="Genomic_DNA"/>
</dbReference>
<keyword evidence="7 12" id="KW-0274">FAD</keyword>
<evidence type="ECO:0000256" key="2">
    <source>
        <dbReference type="ARBA" id="ARBA00004950"/>
    </source>
</evidence>
<dbReference type="UniPathway" id="UPA00253">
    <property type="reaction ID" value="UER00326"/>
</dbReference>
<dbReference type="InterPro" id="IPR027477">
    <property type="entry name" value="Succ_DH/fumarate_Rdtase_cat_sf"/>
</dbReference>
<accession>A0A101HNL7</accession>
<dbReference type="FunFam" id="1.20.58.100:FF:000002">
    <property type="entry name" value="L-aspartate oxidase"/>
    <property type="match status" value="1"/>
</dbReference>
<dbReference type="PRINTS" id="PR00411">
    <property type="entry name" value="PNDRDTASEI"/>
</dbReference>
<evidence type="ECO:0000256" key="6">
    <source>
        <dbReference type="ARBA" id="ARBA00022642"/>
    </source>
</evidence>
<organism evidence="15 16">
    <name type="scientific">Mesotoga prima</name>
    <dbReference type="NCBI Taxonomy" id="1184387"/>
    <lineage>
        <taxon>Bacteria</taxon>
        <taxon>Thermotogati</taxon>
        <taxon>Thermotogota</taxon>
        <taxon>Thermotogae</taxon>
        <taxon>Kosmotogales</taxon>
        <taxon>Kosmotogaceae</taxon>
        <taxon>Mesotoga</taxon>
    </lineage>
</organism>
<comment type="subcellular location">
    <subcellularLocation>
        <location evidence="12">Cytoplasm</location>
    </subcellularLocation>
</comment>
<dbReference type="PIRSF" id="PIRSF000171">
    <property type="entry name" value="SDHA_APRA_LASPO"/>
    <property type="match status" value="1"/>
</dbReference>
<dbReference type="Pfam" id="PF00890">
    <property type="entry name" value="FAD_binding_2"/>
    <property type="match status" value="1"/>
</dbReference>
<dbReference type="NCBIfam" id="NF006567">
    <property type="entry name" value="PRK09077.1"/>
    <property type="match status" value="1"/>
</dbReference>
<dbReference type="Gene3D" id="1.20.58.100">
    <property type="entry name" value="Fumarate reductase/succinate dehydrogenase flavoprotein-like, C-terminal domain"/>
    <property type="match status" value="1"/>
</dbReference>
<dbReference type="Gene3D" id="3.90.700.10">
    <property type="entry name" value="Succinate dehydrogenase/fumarate reductase flavoprotein, catalytic domain"/>
    <property type="match status" value="1"/>
</dbReference>
<evidence type="ECO:0000256" key="10">
    <source>
        <dbReference type="NCBIfam" id="TIGR00551"/>
    </source>
</evidence>
<evidence type="ECO:0000259" key="14">
    <source>
        <dbReference type="Pfam" id="PF02910"/>
    </source>
</evidence>
<protein>
    <recommendedName>
        <fullName evidence="4 10">L-aspartate oxidase</fullName>
        <ecNumber evidence="4 10">1.4.3.16</ecNumber>
    </recommendedName>
</protein>
<comment type="function">
    <text evidence="12">Catalyzes the oxidation of L-aspartate to iminoaspartate.</text>
</comment>
<dbReference type="GO" id="GO:0005737">
    <property type="term" value="C:cytoplasm"/>
    <property type="evidence" value="ECO:0007669"/>
    <property type="project" value="UniProtKB-SubCell"/>
</dbReference>
<name>A0A101HNL7_9BACT</name>
<feature type="domain" description="Fumarate reductase/succinate dehydrogenase flavoprotein-like C-terminal" evidence="14">
    <location>
        <begin position="439"/>
        <end position="519"/>
    </location>
</feature>
<dbReference type="InterPro" id="IPR015939">
    <property type="entry name" value="Fum_Rdtase/Succ_DH_flav-like_C"/>
</dbReference>
<evidence type="ECO:0000313" key="15">
    <source>
        <dbReference type="EMBL" id="KUK80195.1"/>
    </source>
</evidence>
<evidence type="ECO:0000256" key="9">
    <source>
        <dbReference type="ARBA" id="ARBA00048305"/>
    </source>
</evidence>
<evidence type="ECO:0000259" key="13">
    <source>
        <dbReference type="Pfam" id="PF00890"/>
    </source>
</evidence>
<dbReference type="AlphaFoldDB" id="A0A101HNL7"/>
<evidence type="ECO:0000256" key="7">
    <source>
        <dbReference type="ARBA" id="ARBA00022827"/>
    </source>
</evidence>
<dbReference type="GO" id="GO:0034628">
    <property type="term" value="P:'de novo' NAD+ biosynthetic process from L-aspartate"/>
    <property type="evidence" value="ECO:0007669"/>
    <property type="project" value="TreeGrafter"/>
</dbReference>
<reference evidence="16" key="1">
    <citation type="journal article" date="2015" name="MBio">
        <title>Genome-Resolved Metagenomic Analysis Reveals Roles for Candidate Phyla and Other Microbial Community Members in Biogeochemical Transformations in Oil Reservoirs.</title>
        <authorList>
            <person name="Hu P."/>
            <person name="Tom L."/>
            <person name="Singh A."/>
            <person name="Thomas B.C."/>
            <person name="Baker B.J."/>
            <person name="Piceno Y.M."/>
            <person name="Andersen G.L."/>
            <person name="Banfield J.F."/>
        </authorList>
    </citation>
    <scope>NUCLEOTIDE SEQUENCE [LARGE SCALE GENOMIC DNA]</scope>
</reference>
<dbReference type="GO" id="GO:0008734">
    <property type="term" value="F:L-aspartate oxidase activity"/>
    <property type="evidence" value="ECO:0007669"/>
    <property type="project" value="UniProtKB-UniRule"/>
</dbReference>